<evidence type="ECO:0000256" key="1">
    <source>
        <dbReference type="SAM" id="MobiDB-lite"/>
    </source>
</evidence>
<protein>
    <submittedName>
        <fullName evidence="2">Uncharacterized protein</fullName>
    </submittedName>
</protein>
<dbReference type="Proteomes" id="UP000217199">
    <property type="component" value="Unassembled WGS sequence"/>
</dbReference>
<keyword evidence="3" id="KW-1185">Reference proteome</keyword>
<gene>
    <name evidence="2" type="ORF">PNOK_0129200</name>
</gene>
<dbReference type="InParanoid" id="A0A286UXF7"/>
<name>A0A286UXF7_9AGAM</name>
<organism evidence="2 3">
    <name type="scientific">Pyrrhoderma noxium</name>
    <dbReference type="NCBI Taxonomy" id="2282107"/>
    <lineage>
        <taxon>Eukaryota</taxon>
        <taxon>Fungi</taxon>
        <taxon>Dikarya</taxon>
        <taxon>Basidiomycota</taxon>
        <taxon>Agaricomycotina</taxon>
        <taxon>Agaricomycetes</taxon>
        <taxon>Hymenochaetales</taxon>
        <taxon>Hymenochaetaceae</taxon>
        <taxon>Pyrrhoderma</taxon>
    </lineage>
</organism>
<reference evidence="2 3" key="1">
    <citation type="journal article" date="2017" name="Mol. Ecol.">
        <title>Comparative and population genomic landscape of Phellinus noxius: A hypervariable fungus causing root rot in trees.</title>
        <authorList>
            <person name="Chung C.L."/>
            <person name="Lee T.J."/>
            <person name="Akiba M."/>
            <person name="Lee H.H."/>
            <person name="Kuo T.H."/>
            <person name="Liu D."/>
            <person name="Ke H.M."/>
            <person name="Yokoi T."/>
            <person name="Roa M.B."/>
            <person name="Lu M.J."/>
            <person name="Chang Y.Y."/>
            <person name="Ann P.J."/>
            <person name="Tsai J.N."/>
            <person name="Chen C.Y."/>
            <person name="Tzean S.S."/>
            <person name="Ota Y."/>
            <person name="Hattori T."/>
            <person name="Sahashi N."/>
            <person name="Liou R.F."/>
            <person name="Kikuchi T."/>
            <person name="Tsai I.J."/>
        </authorList>
    </citation>
    <scope>NUCLEOTIDE SEQUENCE [LARGE SCALE GENOMIC DNA]</scope>
    <source>
        <strain evidence="2 3">FFPRI411160</strain>
    </source>
</reference>
<proteinExistence type="predicted"/>
<feature type="compositionally biased region" description="Low complexity" evidence="1">
    <location>
        <begin position="45"/>
        <end position="55"/>
    </location>
</feature>
<dbReference type="EMBL" id="NBII01000001">
    <property type="protein sequence ID" value="PAV24224.1"/>
    <property type="molecule type" value="Genomic_DNA"/>
</dbReference>
<evidence type="ECO:0000313" key="2">
    <source>
        <dbReference type="EMBL" id="PAV24224.1"/>
    </source>
</evidence>
<accession>A0A286UXF7</accession>
<evidence type="ECO:0000313" key="3">
    <source>
        <dbReference type="Proteomes" id="UP000217199"/>
    </source>
</evidence>
<feature type="region of interest" description="Disordered" evidence="1">
    <location>
        <begin position="41"/>
        <end position="73"/>
    </location>
</feature>
<comment type="caution">
    <text evidence="2">The sequence shown here is derived from an EMBL/GenBank/DDBJ whole genome shotgun (WGS) entry which is preliminary data.</text>
</comment>
<sequence>MAQPKLNTSCIPFPSANCDSRSKSAVDIYSGYSWRTRVKRKFGGSTSSSSSSSSSAAPAAKRTRTHSQLLESASQAKKIIEKEYARDPCWNRRPRFFSFANDGRNIDEKTRYERRMKLVRYRTCKRYWAHLLHDASYTGEGQTVN</sequence>
<dbReference type="AlphaFoldDB" id="A0A286UXF7"/>